<proteinExistence type="predicted"/>
<evidence type="ECO:0000313" key="1">
    <source>
        <dbReference type="EMBL" id="KAK6782063.1"/>
    </source>
</evidence>
<dbReference type="EMBL" id="JBANQN010000008">
    <property type="protein sequence ID" value="KAK6782063.1"/>
    <property type="molecule type" value="Genomic_DNA"/>
</dbReference>
<keyword evidence="2" id="KW-1185">Reference proteome</keyword>
<dbReference type="AlphaFoldDB" id="A0AAN8TCG7"/>
<evidence type="ECO:0000313" key="2">
    <source>
        <dbReference type="Proteomes" id="UP001371456"/>
    </source>
</evidence>
<sequence length="80" mass="8694">MVTDPEFSNNTTNDEAISFPNKVLSELPQYGHDQSSREGGQHVCTTSLSLCAFGVHNDNFMNTSFLGEVVDDAKLAKAIT</sequence>
<name>A0AAN8TCG7_SOLBU</name>
<dbReference type="Proteomes" id="UP001371456">
    <property type="component" value="Unassembled WGS sequence"/>
</dbReference>
<reference evidence="1 2" key="1">
    <citation type="submission" date="2024-02" db="EMBL/GenBank/DDBJ databases">
        <title>de novo genome assembly of Solanum bulbocastanum strain 11H21.</title>
        <authorList>
            <person name="Hosaka A.J."/>
        </authorList>
    </citation>
    <scope>NUCLEOTIDE SEQUENCE [LARGE SCALE GENOMIC DNA]</scope>
    <source>
        <tissue evidence="1">Young leaves</tissue>
    </source>
</reference>
<organism evidence="1 2">
    <name type="scientific">Solanum bulbocastanum</name>
    <name type="common">Wild potato</name>
    <dbReference type="NCBI Taxonomy" id="147425"/>
    <lineage>
        <taxon>Eukaryota</taxon>
        <taxon>Viridiplantae</taxon>
        <taxon>Streptophyta</taxon>
        <taxon>Embryophyta</taxon>
        <taxon>Tracheophyta</taxon>
        <taxon>Spermatophyta</taxon>
        <taxon>Magnoliopsida</taxon>
        <taxon>eudicotyledons</taxon>
        <taxon>Gunneridae</taxon>
        <taxon>Pentapetalae</taxon>
        <taxon>asterids</taxon>
        <taxon>lamiids</taxon>
        <taxon>Solanales</taxon>
        <taxon>Solanaceae</taxon>
        <taxon>Solanoideae</taxon>
        <taxon>Solaneae</taxon>
        <taxon>Solanum</taxon>
    </lineage>
</organism>
<protein>
    <submittedName>
        <fullName evidence="1">Uncharacterized protein</fullName>
    </submittedName>
</protein>
<gene>
    <name evidence="1" type="ORF">RDI58_019859</name>
</gene>
<comment type="caution">
    <text evidence="1">The sequence shown here is derived from an EMBL/GenBank/DDBJ whole genome shotgun (WGS) entry which is preliminary data.</text>
</comment>
<accession>A0AAN8TCG7</accession>